<evidence type="ECO:0008006" key="4">
    <source>
        <dbReference type="Google" id="ProtNLM"/>
    </source>
</evidence>
<evidence type="ECO:0000256" key="1">
    <source>
        <dbReference type="SAM" id="MobiDB-lite"/>
    </source>
</evidence>
<feature type="compositionally biased region" description="Acidic residues" evidence="1">
    <location>
        <begin position="274"/>
        <end position="288"/>
    </location>
</feature>
<keyword evidence="2" id="KW-0472">Membrane</keyword>
<dbReference type="AlphaFoldDB" id="A0A7S0WWC7"/>
<feature type="compositionally biased region" description="Basic and acidic residues" evidence="1">
    <location>
        <begin position="261"/>
        <end position="273"/>
    </location>
</feature>
<name>A0A7S0WWC7_9CHLO</name>
<reference evidence="3" key="1">
    <citation type="submission" date="2021-01" db="EMBL/GenBank/DDBJ databases">
        <authorList>
            <person name="Corre E."/>
            <person name="Pelletier E."/>
            <person name="Niang G."/>
            <person name="Scheremetjew M."/>
            <person name="Finn R."/>
            <person name="Kale V."/>
            <person name="Holt S."/>
            <person name="Cochrane G."/>
            <person name="Meng A."/>
            <person name="Brown T."/>
            <person name="Cohen L."/>
        </authorList>
    </citation>
    <scope>NUCLEOTIDE SEQUENCE</scope>
    <source>
        <strain evidence="3">SAG 11-49</strain>
    </source>
</reference>
<feature type="transmembrane region" description="Helical" evidence="2">
    <location>
        <begin position="370"/>
        <end position="392"/>
    </location>
</feature>
<dbReference type="EMBL" id="HBFB01024742">
    <property type="protein sequence ID" value="CAD8688301.1"/>
    <property type="molecule type" value="Transcribed_RNA"/>
</dbReference>
<dbReference type="NCBIfam" id="TIGR01571">
    <property type="entry name" value="A_thal_Cys_rich"/>
    <property type="match status" value="1"/>
</dbReference>
<dbReference type="Pfam" id="PF04749">
    <property type="entry name" value="PLAC8"/>
    <property type="match status" value="1"/>
</dbReference>
<organism evidence="3">
    <name type="scientific">Chlamydomonas leiostraca</name>
    <dbReference type="NCBI Taxonomy" id="1034604"/>
    <lineage>
        <taxon>Eukaryota</taxon>
        <taxon>Viridiplantae</taxon>
        <taxon>Chlorophyta</taxon>
        <taxon>core chlorophytes</taxon>
        <taxon>Chlorophyceae</taxon>
        <taxon>CS clade</taxon>
        <taxon>Chlamydomonadales</taxon>
        <taxon>Chlamydomonadaceae</taxon>
        <taxon>Chlamydomonas</taxon>
    </lineage>
</organism>
<feature type="compositionally biased region" description="Acidic residues" evidence="1">
    <location>
        <begin position="311"/>
        <end position="325"/>
    </location>
</feature>
<feature type="transmembrane region" description="Helical" evidence="2">
    <location>
        <begin position="76"/>
        <end position="98"/>
    </location>
</feature>
<evidence type="ECO:0000313" key="3">
    <source>
        <dbReference type="EMBL" id="CAD8688301.1"/>
    </source>
</evidence>
<dbReference type="InterPro" id="IPR006461">
    <property type="entry name" value="PLAC_motif_containing"/>
</dbReference>
<keyword evidence="2" id="KW-0812">Transmembrane</keyword>
<sequence length="465" mass="50111">MGAGEDVESQPLLGVPAGAQKVPVRTWKHNWYHVLGDGSAEDTAACCLAWHAPAVAFGWNASRGLGTSWWREALKFLVLTLGVFMVLRCAACGLMMAFCGGAPPMMMPHGDPMHPMGMGAGMAMPMDGPGGAMMVQPKPAVEPATTTNTGAAGGMMGGMGKGMMGGMGKGMMDGNGPDFGYHRTQMDFPKDGAAAAATTTANAATTTEGAYAGGYAYADEKAEDNDEEVAMVEMTTAMMVEMVEVVEAQVEGADNEEEERERERKLREHHNERDEENDDDDDDDDDKEEGGKAEGGNTKKPCPKNRKSMWGDEEEEEDDDDDEEEKGWGWGHHGWHHGRGRDEMPGSMPMTTPGHMMGDGPMAGECMERAVPWLCALGAVTISVMLYAMYWASLRRTALRERFGIAGSRREDCLLWACCAPCTLAQETRTLMHNNVVEGVWQGPHAGYAAVYGAPVAQEQAPLRA</sequence>
<proteinExistence type="predicted"/>
<accession>A0A7S0WWC7</accession>
<feature type="region of interest" description="Disordered" evidence="1">
    <location>
        <begin position="249"/>
        <end position="347"/>
    </location>
</feature>
<gene>
    <name evidence="3" type="ORF">CLEI1391_LOCUS13901</name>
</gene>
<dbReference type="PANTHER" id="PTHR15907">
    <property type="entry name" value="DUF614 FAMILY PROTEIN-RELATED"/>
    <property type="match status" value="1"/>
</dbReference>
<keyword evidence="2" id="KW-1133">Transmembrane helix</keyword>
<protein>
    <recommendedName>
        <fullName evidence="4">PLAC8 family protein</fullName>
    </recommendedName>
</protein>
<evidence type="ECO:0000256" key="2">
    <source>
        <dbReference type="SAM" id="Phobius"/>
    </source>
</evidence>